<keyword evidence="2" id="KW-1185">Reference proteome</keyword>
<evidence type="ECO:0000313" key="1">
    <source>
        <dbReference type="EMBL" id="GAA3757162.1"/>
    </source>
</evidence>
<dbReference type="InterPro" id="IPR013783">
    <property type="entry name" value="Ig-like_fold"/>
</dbReference>
<reference evidence="2" key="1">
    <citation type="journal article" date="2019" name="Int. J. Syst. Evol. Microbiol.">
        <title>The Global Catalogue of Microorganisms (GCM) 10K type strain sequencing project: providing services to taxonomists for standard genome sequencing and annotation.</title>
        <authorList>
            <consortium name="The Broad Institute Genomics Platform"/>
            <consortium name="The Broad Institute Genome Sequencing Center for Infectious Disease"/>
            <person name="Wu L."/>
            <person name="Ma J."/>
        </authorList>
    </citation>
    <scope>NUCLEOTIDE SEQUENCE [LARGE SCALE GENOMIC DNA]</scope>
    <source>
        <strain evidence="2">JCM 17337</strain>
    </source>
</reference>
<organism evidence="1 2">
    <name type="scientific">Flavobacterium ginsengiterrae</name>
    <dbReference type="NCBI Taxonomy" id="871695"/>
    <lineage>
        <taxon>Bacteria</taxon>
        <taxon>Pseudomonadati</taxon>
        <taxon>Bacteroidota</taxon>
        <taxon>Flavobacteriia</taxon>
        <taxon>Flavobacteriales</taxon>
        <taxon>Flavobacteriaceae</taxon>
        <taxon>Flavobacterium</taxon>
    </lineage>
</organism>
<comment type="caution">
    <text evidence="1">The sequence shown here is derived from an EMBL/GenBank/DDBJ whole genome shotgun (WGS) entry which is preliminary data.</text>
</comment>
<evidence type="ECO:0008006" key="3">
    <source>
        <dbReference type="Google" id="ProtNLM"/>
    </source>
</evidence>
<protein>
    <recommendedName>
        <fullName evidence="3">PKD domain-containing protein</fullName>
    </recommendedName>
</protein>
<sequence>MSAKLSTITTQYRRFTKNQVLTEGNLNEVVDFFDDQDRLSRVFLSGVGIVCGFYSAYNDAQKTISITQGTGITTDGDLFKLYQADVLGNKKIDFDSKTYTHCKTYDNTKAAYKPFFYDGSNKQLPLFELLTEDQQKKEKDPNFALTQFKANTGFDFKDAVILMYLESYEKESDLCVSLSCDNQGLEIVGNFKVLIVSKSVAAQIMNHDSMIGKINYANLYQSLPDVKSNRIVLKADDFVHLESIKQTFTKGIFKNNVVKNLQEGYNKLLTGLNMPLVSDSVQQNIAKLFNFEGDPILPSDFQYLYDLLNDLVDTYNETKPLLLTIDDGYCTPDINAFSKHLILGELIKTGPCYEFRHGFYKSPLLAEESLSTCHECRTDEKEVTKDEIKICYGEDTARQKMYSLILRSVQLLENYNSSHDVIKITPSLELGKLGKKAIPFYNTVNDSLIKAWDFDKTILGLQKNNVSYHDDLLNTKKPLEIHLDSDFYRIEGHQGRNYKEALKDIQQIRLDNGLGFNIMILAVNANELDKTIQNFTKYYLNKNHGYEHKAGVVPGGTFIMIYLEEKVPYYYYYNTRKPSLTGDFEKFAEGIPILNPVVADFSLPYLCCDENNIGLSLPVDKICFDSKTPPLPFKISPAGGFVKANVRPDQNGGISVNEFGALVFDPNFVSKELIGQPITFTVNNFDTDCVITIFEKPKFDFEAVPVKPSGISETEVTFTVTGENLAGNKYTWNFGDKSDPVTDDKTEIKHVYKYNSESQKKFTFEVTLSADNGNCGFQVTHPVSFEISDPKVLIENKLTDTVSYCKNDQTRYPLTLEPAVKGAVLSGEGVKPLKGGQFQFIPYSVGEGVTSVTILIDGKPSNLTITLLDLPTASFTYNIDPTGMLNLINNSINAASYTWEINKEIVKTDKKDTISRTISSFSESSISVSLTAEGKCGSVTDGPKSIEIKKPAETNPCLDNAGVLVKNSMSTLSYLKEISNSNKFNKDTVKFISETETRFIEVQSNLESYINGELNDKLYELFKQEYFDFIYAVVTSVSGTQNLNQITAVETLISLNTALFYTILRCQSTKMLKASVEPILRTASLFTNLFKSFVEIRFNADKNGSLKEFLSSMLSVFGKIDFIISNLNTQIENLTAGAQF</sequence>
<accession>A0ABP7G6F8</accession>
<evidence type="ECO:0000313" key="2">
    <source>
        <dbReference type="Proteomes" id="UP001500748"/>
    </source>
</evidence>
<dbReference type="RefSeq" id="WP_345139621.1">
    <property type="nucleotide sequence ID" value="NZ_BAABDU010000002.1"/>
</dbReference>
<gene>
    <name evidence="1" type="ORF">GCM10022423_04300</name>
</gene>
<dbReference type="InterPro" id="IPR035986">
    <property type="entry name" value="PKD_dom_sf"/>
</dbReference>
<dbReference type="SUPFAM" id="SSF49299">
    <property type="entry name" value="PKD domain"/>
    <property type="match status" value="1"/>
</dbReference>
<proteinExistence type="predicted"/>
<dbReference type="Gene3D" id="2.60.40.10">
    <property type="entry name" value="Immunoglobulins"/>
    <property type="match status" value="1"/>
</dbReference>
<dbReference type="EMBL" id="BAABDU010000002">
    <property type="protein sequence ID" value="GAA3757162.1"/>
    <property type="molecule type" value="Genomic_DNA"/>
</dbReference>
<dbReference type="Proteomes" id="UP001500748">
    <property type="component" value="Unassembled WGS sequence"/>
</dbReference>
<name>A0ABP7G6F8_9FLAO</name>